<gene>
    <name evidence="1" type="ORF">BDR25DRAFT_356918</name>
</gene>
<evidence type="ECO:0000313" key="1">
    <source>
        <dbReference type="EMBL" id="KAF2469132.1"/>
    </source>
</evidence>
<accession>A0ACB6QSS7</accession>
<name>A0ACB6QSS7_9PLEO</name>
<dbReference type="EMBL" id="MU003513">
    <property type="protein sequence ID" value="KAF2469132.1"/>
    <property type="molecule type" value="Genomic_DNA"/>
</dbReference>
<organism evidence="1 2">
    <name type="scientific">Lindgomyces ingoldianus</name>
    <dbReference type="NCBI Taxonomy" id="673940"/>
    <lineage>
        <taxon>Eukaryota</taxon>
        <taxon>Fungi</taxon>
        <taxon>Dikarya</taxon>
        <taxon>Ascomycota</taxon>
        <taxon>Pezizomycotina</taxon>
        <taxon>Dothideomycetes</taxon>
        <taxon>Pleosporomycetidae</taxon>
        <taxon>Pleosporales</taxon>
        <taxon>Lindgomycetaceae</taxon>
        <taxon>Lindgomyces</taxon>
    </lineage>
</organism>
<reference evidence="1" key="1">
    <citation type="journal article" date="2020" name="Stud. Mycol.">
        <title>101 Dothideomycetes genomes: a test case for predicting lifestyles and emergence of pathogens.</title>
        <authorList>
            <person name="Haridas S."/>
            <person name="Albert R."/>
            <person name="Binder M."/>
            <person name="Bloem J."/>
            <person name="Labutti K."/>
            <person name="Salamov A."/>
            <person name="Andreopoulos B."/>
            <person name="Baker S."/>
            <person name="Barry K."/>
            <person name="Bills G."/>
            <person name="Bluhm B."/>
            <person name="Cannon C."/>
            <person name="Castanera R."/>
            <person name="Culley D."/>
            <person name="Daum C."/>
            <person name="Ezra D."/>
            <person name="Gonzalez J."/>
            <person name="Henrissat B."/>
            <person name="Kuo A."/>
            <person name="Liang C."/>
            <person name="Lipzen A."/>
            <person name="Lutzoni F."/>
            <person name="Magnuson J."/>
            <person name="Mondo S."/>
            <person name="Nolan M."/>
            <person name="Ohm R."/>
            <person name="Pangilinan J."/>
            <person name="Park H.-J."/>
            <person name="Ramirez L."/>
            <person name="Alfaro M."/>
            <person name="Sun H."/>
            <person name="Tritt A."/>
            <person name="Yoshinaga Y."/>
            <person name="Zwiers L.-H."/>
            <person name="Turgeon B."/>
            <person name="Goodwin S."/>
            <person name="Spatafora J."/>
            <person name="Crous P."/>
            <person name="Grigoriev I."/>
        </authorList>
    </citation>
    <scope>NUCLEOTIDE SEQUENCE</scope>
    <source>
        <strain evidence="1">ATCC 200398</strain>
    </source>
</reference>
<dbReference type="Proteomes" id="UP000799755">
    <property type="component" value="Unassembled WGS sequence"/>
</dbReference>
<evidence type="ECO:0000313" key="2">
    <source>
        <dbReference type="Proteomes" id="UP000799755"/>
    </source>
</evidence>
<proteinExistence type="predicted"/>
<protein>
    <submittedName>
        <fullName evidence="1">Uncharacterized protein</fullName>
    </submittedName>
</protein>
<comment type="caution">
    <text evidence="1">The sequence shown here is derived from an EMBL/GenBank/DDBJ whole genome shotgun (WGS) entry which is preliminary data.</text>
</comment>
<keyword evidence="2" id="KW-1185">Reference proteome</keyword>
<sequence length="891" mass="100382">MAVQVRVPRAHHDELSSSQIPLRKFMEQGGEKLRHMCGLHTPNDFTLPKHVERIARSLKFRFAKAVFRVDSIARLDVRCGKPWHKVTNHQDLSWQVTIRPSIADTNIHEDSSNEMVRYLRLKSAKIKKPCASHLCPQGLLQGMIVELLQYSLCNPGRSQSSSSHLLLDVRRMPIRENVEEYGTAVKESIDETKLVTVWKIPLSSATPVSSSCHAEHVQVSTKELRGRSLFDRDEGAVRPDHSSLGEISVQSKYRRLPLHRRSTRKGHLCQVSFRGPSSPAPNIIPYSRKRTCMTRTPAEHFQELPIFPLVQFVNSLPSTDPLSVSLAYLEPWVLQYACSCSSGTDGVFHPALLFLHANSSIYRGPNPLEISQAPELLQLPLARASLGGKSVFIGGHPCLETVSHLVVEQLSTQGPLRGSQPLEAMCYRSRQDHPGCPHSDLPLTAGAIYCQNRLSHYSTELLKHLIGSRLSSILAHVKISLYGRSLLHSNTRDPASCFRGQQEWSLQHTILWRYVLFLSRRGAVFNTASTVNGQQGRNKRSIQRRSNTTADVNPEICLCVRIHLSPRTDGKLAVPDVPQINSHTQPPKQAQPALPGVWSRDVRSSDKDHLSADRSFGTAYWANIKLQEMKEKNCRNTIYGGRIASDAFWYLRRLPPDSMHSDLKASTALQRKVSTFRSVHSPGNKFPGFTRISLKFFRDFVIFTSHRIVNPVNLSSFFAHLFHYPMQHVLANMENCQRNAISTAYKFPPKCPPPHISPEISLRRSSLCGSNSPNPTLTVDAKLTSRCILEASKRTITSVQYPGLILCITMRVERILKMTTSSPAHTYHAVSVLVNDETSILTTSIYSIPYHNIKNSCIHTRYYHLTRSEKYKTTNALHFIPSHPSSFHVRS</sequence>